<dbReference type="OrthoDB" id="2884912at2759"/>
<feature type="signal peptide" evidence="1">
    <location>
        <begin position="1"/>
        <end position="20"/>
    </location>
</feature>
<dbReference type="AlphaFoldDB" id="A0A409XJ60"/>
<proteinExistence type="predicted"/>
<reference evidence="2 3" key="1">
    <citation type="journal article" date="2018" name="Evol. Lett.">
        <title>Horizontal gene cluster transfer increased hallucinogenic mushroom diversity.</title>
        <authorList>
            <person name="Reynolds H.T."/>
            <person name="Vijayakumar V."/>
            <person name="Gluck-Thaler E."/>
            <person name="Korotkin H.B."/>
            <person name="Matheny P.B."/>
            <person name="Slot J.C."/>
        </authorList>
    </citation>
    <scope>NUCLEOTIDE SEQUENCE [LARGE SCALE GENOMIC DNA]</scope>
    <source>
        <strain evidence="2 3">2631</strain>
    </source>
</reference>
<evidence type="ECO:0000256" key="1">
    <source>
        <dbReference type="SAM" id="SignalP"/>
    </source>
</evidence>
<keyword evidence="1" id="KW-0732">Signal</keyword>
<keyword evidence="3" id="KW-1185">Reference proteome</keyword>
<evidence type="ECO:0000313" key="2">
    <source>
        <dbReference type="EMBL" id="PPQ90790.1"/>
    </source>
</evidence>
<gene>
    <name evidence="2" type="ORF">CVT25_012619</name>
</gene>
<name>A0A409XJ60_PSICY</name>
<dbReference type="Proteomes" id="UP000283269">
    <property type="component" value="Unassembled WGS sequence"/>
</dbReference>
<organism evidence="2 3">
    <name type="scientific">Psilocybe cyanescens</name>
    <dbReference type="NCBI Taxonomy" id="93625"/>
    <lineage>
        <taxon>Eukaryota</taxon>
        <taxon>Fungi</taxon>
        <taxon>Dikarya</taxon>
        <taxon>Basidiomycota</taxon>
        <taxon>Agaricomycotina</taxon>
        <taxon>Agaricomycetes</taxon>
        <taxon>Agaricomycetidae</taxon>
        <taxon>Agaricales</taxon>
        <taxon>Agaricineae</taxon>
        <taxon>Strophariaceae</taxon>
        <taxon>Psilocybe</taxon>
    </lineage>
</organism>
<feature type="chain" id="PRO_5019185539" evidence="1">
    <location>
        <begin position="21"/>
        <end position="132"/>
    </location>
</feature>
<dbReference type="EMBL" id="NHYD01001543">
    <property type="protein sequence ID" value="PPQ90790.1"/>
    <property type="molecule type" value="Genomic_DNA"/>
</dbReference>
<evidence type="ECO:0000313" key="3">
    <source>
        <dbReference type="Proteomes" id="UP000283269"/>
    </source>
</evidence>
<protein>
    <submittedName>
        <fullName evidence="2">Uncharacterized protein</fullName>
    </submittedName>
</protein>
<comment type="caution">
    <text evidence="2">The sequence shown here is derived from an EMBL/GenBank/DDBJ whole genome shotgun (WGS) entry which is preliminary data.</text>
</comment>
<sequence>MFNRALTSFAVLAAAWTAASMPVSDSGAVVARGTEASPVVSVCTAQVCLGIPLVSDTCVSFTGGFSVLASQVISAVTPGGFVCAFTPNFNCDLSQGDFIALSSGTWDFSNVPGPNGNVNFDGRAESFLCSPV</sequence>
<dbReference type="InParanoid" id="A0A409XJ60"/>
<accession>A0A409XJ60</accession>